<evidence type="ECO:0000313" key="2">
    <source>
        <dbReference type="Proteomes" id="UP000254792"/>
    </source>
</evidence>
<protein>
    <submittedName>
        <fullName evidence="1">Uncharacterized protein</fullName>
    </submittedName>
</protein>
<dbReference type="Proteomes" id="UP000254792">
    <property type="component" value="Chromosome"/>
</dbReference>
<dbReference type="EMBL" id="CP031376">
    <property type="protein sequence ID" value="AXK51086.1"/>
    <property type="molecule type" value="Genomic_DNA"/>
</dbReference>
<keyword evidence="2" id="KW-1185">Reference proteome</keyword>
<proteinExistence type="predicted"/>
<dbReference type="AlphaFoldDB" id="A0A345Z3A7"/>
<reference evidence="1 2" key="1">
    <citation type="submission" date="2018-07" db="EMBL/GenBank/DDBJ databases">
        <title>Complete genome sequence of Spiroplasma alleghenense PLHS-1 (ATCC 51752).</title>
        <authorList>
            <person name="Chou L."/>
            <person name="Lee T.-Y."/>
            <person name="Tsai Y.-M."/>
            <person name="Kuo C.-H."/>
        </authorList>
    </citation>
    <scope>NUCLEOTIDE SEQUENCE [LARGE SCALE GENOMIC DNA]</scope>
    <source>
        <strain evidence="1 2">PLHS-1</strain>
    </source>
</reference>
<dbReference type="RefSeq" id="WP_115557997.1">
    <property type="nucleotide sequence ID" value="NZ_CP031376.1"/>
</dbReference>
<sequence>MYIPIERNNRGILMVDKEVINNLILFGVGTQIDREIGCKVKTWYHQENGFFALIEFYIDAKKDFNINERELSITINEAIEQTLNTKPKNISFAYIHK</sequence>
<name>A0A345Z3A7_9MOLU</name>
<dbReference type="KEGG" id="salx:SALLE_v1c04120"/>
<accession>A0A345Z3A7</accession>
<evidence type="ECO:0000313" key="1">
    <source>
        <dbReference type="EMBL" id="AXK51086.1"/>
    </source>
</evidence>
<gene>
    <name evidence="1" type="ORF">SALLE_v1c04120</name>
</gene>
<organism evidence="1 2">
    <name type="scientific">Spiroplasma alleghenense</name>
    <dbReference type="NCBI Taxonomy" id="216931"/>
    <lineage>
        <taxon>Bacteria</taxon>
        <taxon>Bacillati</taxon>
        <taxon>Mycoplasmatota</taxon>
        <taxon>Mollicutes</taxon>
        <taxon>Entomoplasmatales</taxon>
        <taxon>Spiroplasmataceae</taxon>
        <taxon>Spiroplasma</taxon>
    </lineage>
</organism>
<dbReference type="OrthoDB" id="400125at2"/>